<evidence type="ECO:0000313" key="1">
    <source>
        <dbReference type="EMBL" id="GMI30693.1"/>
    </source>
</evidence>
<dbReference type="InterPro" id="IPR032675">
    <property type="entry name" value="LRR_dom_sf"/>
</dbReference>
<dbReference type="Proteomes" id="UP001165060">
    <property type="component" value="Unassembled WGS sequence"/>
</dbReference>
<evidence type="ECO:0000313" key="2">
    <source>
        <dbReference type="Proteomes" id="UP001165060"/>
    </source>
</evidence>
<comment type="caution">
    <text evidence="1">The sequence shown here is derived from an EMBL/GenBank/DDBJ whole genome shotgun (WGS) entry which is preliminary data.</text>
</comment>
<dbReference type="Gene3D" id="3.80.10.10">
    <property type="entry name" value="Ribonuclease Inhibitor"/>
    <property type="match status" value="1"/>
</dbReference>
<name>A0ABQ6MQ73_9STRA</name>
<dbReference type="InterPro" id="IPR026906">
    <property type="entry name" value="LRR_5"/>
</dbReference>
<proteinExistence type="predicted"/>
<protein>
    <submittedName>
        <fullName evidence="1">Uncharacterized protein</fullName>
    </submittedName>
</protein>
<accession>A0ABQ6MQ73</accession>
<gene>
    <name evidence="1" type="ORF">TeGR_g399</name>
</gene>
<dbReference type="EMBL" id="BRYB01003114">
    <property type="protein sequence ID" value="GMI30693.1"/>
    <property type="molecule type" value="Genomic_DNA"/>
</dbReference>
<dbReference type="Pfam" id="PF13306">
    <property type="entry name" value="LRR_5"/>
    <property type="match status" value="1"/>
</dbReference>
<organism evidence="1 2">
    <name type="scientific">Tetraparma gracilis</name>
    <dbReference type="NCBI Taxonomy" id="2962635"/>
    <lineage>
        <taxon>Eukaryota</taxon>
        <taxon>Sar</taxon>
        <taxon>Stramenopiles</taxon>
        <taxon>Ochrophyta</taxon>
        <taxon>Bolidophyceae</taxon>
        <taxon>Parmales</taxon>
        <taxon>Triparmaceae</taxon>
        <taxon>Tetraparma</taxon>
    </lineage>
</organism>
<sequence>MVASITSFRLAPHTTAIGAKAFMNCKRLTSLEGMADSKIVSIGASAFANSSVSSLVHLPLSLRTVQRFAFSYCPLSSFAGLPAETSCSFDAFAGCAALEAGAAARNFSSVERWLAARALRFTILACVRRAREQEAGGGAESRLLRGLALLDDDVLSVIVPFVGYDAALVGLFGR</sequence>
<keyword evidence="2" id="KW-1185">Reference proteome</keyword>
<reference evidence="1 2" key="1">
    <citation type="journal article" date="2023" name="Commun. Biol.">
        <title>Genome analysis of Parmales, the sister group of diatoms, reveals the evolutionary specialization of diatoms from phago-mixotrophs to photoautotrophs.</title>
        <authorList>
            <person name="Ban H."/>
            <person name="Sato S."/>
            <person name="Yoshikawa S."/>
            <person name="Yamada K."/>
            <person name="Nakamura Y."/>
            <person name="Ichinomiya M."/>
            <person name="Sato N."/>
            <person name="Blanc-Mathieu R."/>
            <person name="Endo H."/>
            <person name="Kuwata A."/>
            <person name="Ogata H."/>
        </authorList>
    </citation>
    <scope>NUCLEOTIDE SEQUENCE [LARGE SCALE GENOMIC DNA]</scope>
</reference>